<comment type="caution">
    <text evidence="8">The sequence shown here is derived from an EMBL/GenBank/DDBJ whole genome shotgun (WGS) entry which is preliminary data.</text>
</comment>
<feature type="compositionally biased region" description="Polar residues" evidence="5">
    <location>
        <begin position="279"/>
        <end position="289"/>
    </location>
</feature>
<dbReference type="GO" id="GO:0005125">
    <property type="term" value="F:cytokine activity"/>
    <property type="evidence" value="ECO:0007669"/>
    <property type="project" value="UniProtKB-KW"/>
</dbReference>
<keyword evidence="3" id="KW-0202">Cytokine</keyword>
<evidence type="ECO:0000313" key="9">
    <source>
        <dbReference type="Proteomes" id="UP001159428"/>
    </source>
</evidence>
<dbReference type="Gene3D" id="1.20.5.320">
    <property type="entry name" value="6-Phosphogluconate Dehydrogenase, domain 3"/>
    <property type="match status" value="1"/>
</dbReference>
<feature type="compositionally biased region" description="Gly residues" evidence="5">
    <location>
        <begin position="201"/>
        <end position="222"/>
    </location>
</feature>
<feature type="region of interest" description="Disordered" evidence="5">
    <location>
        <begin position="173"/>
        <end position="304"/>
    </location>
</feature>
<comment type="subcellular location">
    <subcellularLocation>
        <location evidence="1">Membrane</location>
    </subcellularLocation>
</comment>
<dbReference type="InterPro" id="IPR008160">
    <property type="entry name" value="Collagen"/>
</dbReference>
<dbReference type="Gene3D" id="2.60.120.40">
    <property type="match status" value="2"/>
</dbReference>
<dbReference type="SUPFAM" id="SSF49842">
    <property type="entry name" value="TNF-like"/>
    <property type="match status" value="2"/>
</dbReference>
<evidence type="ECO:0000256" key="5">
    <source>
        <dbReference type="SAM" id="MobiDB-lite"/>
    </source>
</evidence>
<keyword evidence="9" id="KW-1185">Reference proteome</keyword>
<evidence type="ECO:0000313" key="8">
    <source>
        <dbReference type="EMBL" id="CAH3157734.1"/>
    </source>
</evidence>
<keyword evidence="6" id="KW-1133">Transmembrane helix</keyword>
<dbReference type="Proteomes" id="UP001159428">
    <property type="component" value="Unassembled WGS sequence"/>
</dbReference>
<feature type="transmembrane region" description="Helical" evidence="6">
    <location>
        <begin position="33"/>
        <end position="55"/>
    </location>
</feature>
<evidence type="ECO:0000256" key="6">
    <source>
        <dbReference type="SAM" id="Phobius"/>
    </source>
</evidence>
<protein>
    <recommendedName>
        <fullName evidence="7">THD domain-containing protein</fullName>
    </recommendedName>
</protein>
<evidence type="ECO:0000256" key="4">
    <source>
        <dbReference type="ARBA" id="ARBA00023136"/>
    </source>
</evidence>
<comment type="similarity">
    <text evidence="2">Belongs to the tumor necrosis factor family.</text>
</comment>
<dbReference type="CDD" id="cd00184">
    <property type="entry name" value="TNF"/>
    <property type="match status" value="1"/>
</dbReference>
<dbReference type="GO" id="GO:0005164">
    <property type="term" value="F:tumor necrosis factor receptor binding"/>
    <property type="evidence" value="ECO:0007669"/>
    <property type="project" value="InterPro"/>
</dbReference>
<dbReference type="PROSITE" id="PS00251">
    <property type="entry name" value="THD_1"/>
    <property type="match status" value="1"/>
</dbReference>
<accession>A0AAU9XW58</accession>
<evidence type="ECO:0000259" key="7">
    <source>
        <dbReference type="PROSITE" id="PS50049"/>
    </source>
</evidence>
<keyword evidence="4 6" id="KW-0472">Membrane</keyword>
<evidence type="ECO:0000256" key="1">
    <source>
        <dbReference type="ARBA" id="ARBA00004370"/>
    </source>
</evidence>
<dbReference type="GO" id="GO:0006955">
    <property type="term" value="P:immune response"/>
    <property type="evidence" value="ECO:0007669"/>
    <property type="project" value="InterPro"/>
</dbReference>
<organism evidence="8 9">
    <name type="scientific">Pocillopora meandrina</name>
    <dbReference type="NCBI Taxonomy" id="46732"/>
    <lineage>
        <taxon>Eukaryota</taxon>
        <taxon>Metazoa</taxon>
        <taxon>Cnidaria</taxon>
        <taxon>Anthozoa</taxon>
        <taxon>Hexacorallia</taxon>
        <taxon>Scleractinia</taxon>
        <taxon>Astrocoeniina</taxon>
        <taxon>Pocilloporidae</taxon>
        <taxon>Pocillopora</taxon>
    </lineage>
</organism>
<dbReference type="PANTHER" id="PTHR11471">
    <property type="entry name" value="TUMOR NECROSIS FACTOR FAMILY MEMBER"/>
    <property type="match status" value="1"/>
</dbReference>
<feature type="compositionally biased region" description="Low complexity" evidence="5">
    <location>
        <begin position="175"/>
        <end position="188"/>
    </location>
</feature>
<dbReference type="AlphaFoldDB" id="A0AAU9XW58"/>
<keyword evidence="6" id="KW-0812">Transmembrane</keyword>
<proteinExistence type="inferred from homology"/>
<feature type="compositionally biased region" description="Basic and acidic residues" evidence="5">
    <location>
        <begin position="258"/>
        <end position="277"/>
    </location>
</feature>
<dbReference type="PROSITE" id="PS50049">
    <property type="entry name" value="THD_2"/>
    <property type="match status" value="1"/>
</dbReference>
<dbReference type="GO" id="GO:0005615">
    <property type="term" value="C:extracellular space"/>
    <property type="evidence" value="ECO:0007669"/>
    <property type="project" value="UniProtKB-KW"/>
</dbReference>
<dbReference type="Pfam" id="PF00229">
    <property type="entry name" value="TNF"/>
    <property type="match status" value="2"/>
</dbReference>
<dbReference type="InterPro" id="IPR008983">
    <property type="entry name" value="Tumour_necrosis_fac-like_dom"/>
</dbReference>
<evidence type="ECO:0000256" key="3">
    <source>
        <dbReference type="ARBA" id="ARBA00022514"/>
    </source>
</evidence>
<gene>
    <name evidence="8" type="ORF">PMEA_00030122</name>
</gene>
<dbReference type="SMART" id="SM00207">
    <property type="entry name" value="TNF"/>
    <property type="match status" value="2"/>
</dbReference>
<dbReference type="EMBL" id="CALNXJ010000065">
    <property type="protein sequence ID" value="CAH3157734.1"/>
    <property type="molecule type" value="Genomic_DNA"/>
</dbReference>
<feature type="domain" description="THD" evidence="7">
    <location>
        <begin position="390"/>
        <end position="544"/>
    </location>
</feature>
<dbReference type="GO" id="GO:0016020">
    <property type="term" value="C:membrane"/>
    <property type="evidence" value="ECO:0007669"/>
    <property type="project" value="UniProtKB-SubCell"/>
</dbReference>
<dbReference type="Pfam" id="PF01391">
    <property type="entry name" value="Collagen"/>
    <property type="match status" value="2"/>
</dbReference>
<name>A0AAU9XW58_9CNID</name>
<reference evidence="8 9" key="1">
    <citation type="submission" date="2022-05" db="EMBL/GenBank/DDBJ databases">
        <authorList>
            <consortium name="Genoscope - CEA"/>
            <person name="William W."/>
        </authorList>
    </citation>
    <scope>NUCLEOTIDE SEQUENCE [LARGE SCALE GENOMIC DNA]</scope>
</reference>
<dbReference type="InterPro" id="IPR006052">
    <property type="entry name" value="TNF_dom"/>
</dbReference>
<evidence type="ECO:0000256" key="2">
    <source>
        <dbReference type="ARBA" id="ARBA00008670"/>
    </source>
</evidence>
<dbReference type="PANTHER" id="PTHR11471:SF13">
    <property type="entry name" value="TNF FAMILY PROFILE DOMAIN-CONTAINING PROTEIN"/>
    <property type="match status" value="1"/>
</dbReference>
<dbReference type="InterPro" id="IPR021184">
    <property type="entry name" value="TNF_CS"/>
</dbReference>
<sequence>MECPKEETVVKHTLGSSRRKCTCKSFGLSMSNLLCLSFLLNIVFVVLFVVVFIQLQTLQTLQTRVEKIESSMVEQPTKFAPLRGNLSQSALPAEPTNVTSPPTLLKSMPSIHISRRSTSHTDPTRPAFTEARKKNCKVNKCTREYLKKMVKREVHQFFGTETRARTTFCTACKLPQGMRGPPGEQGPQGDPGPPGPKGAEGPQGGHGIPGVPGLAGGPGPKGQKGEPGPTGVGVPGDKGDKGDTGDQGPAGKRGPTGKRGERGPLGEKGDPGPRGEKGSTGSLESSQRPSAHLTGYTRHTQNSPRAGFLTGWNLTLRQGGMRYRHGELIVPTSGVYLIYSQLYYTTPSNKSVTYYVCVNNIEKVKGVNSGSGAFNTISLSFLSPLDADDIITLKLGDKSNRAFLVEEASFFGAFLVSRGIIRNWEDDQGHAHKIGGMQYQDGELVISMSGRYYVYSQLYFQVEDDRPHLIHYVHLNRTGNAEVIMRSVTSRCRAKKSKVYLYSSYQGGVFELQNGDHIMVGVSEDNTQAIAKYESASYFGAFLI</sequence>